<feature type="transmembrane region" description="Helical" evidence="1">
    <location>
        <begin position="20"/>
        <end position="40"/>
    </location>
</feature>
<evidence type="ECO:0000256" key="1">
    <source>
        <dbReference type="SAM" id="Phobius"/>
    </source>
</evidence>
<reference evidence="2" key="1">
    <citation type="submission" date="2018-02" db="EMBL/GenBank/DDBJ databases">
        <title>Rhizophora mucronata_Transcriptome.</title>
        <authorList>
            <person name="Meera S.P."/>
            <person name="Sreeshan A."/>
            <person name="Augustine A."/>
        </authorList>
    </citation>
    <scope>NUCLEOTIDE SEQUENCE</scope>
    <source>
        <tissue evidence="2">Leaf</tissue>
    </source>
</reference>
<keyword evidence="1" id="KW-0812">Transmembrane</keyword>
<sequence length="52" mass="5919">MWDMSDSFDCFVPERWGCLAVRANIVCLESMISLLFVAVFKIRALMQSPFGS</sequence>
<proteinExistence type="predicted"/>
<name>A0A2P2QKC2_RHIMU</name>
<protein>
    <submittedName>
        <fullName evidence="2">Uncharacterized protein</fullName>
    </submittedName>
</protein>
<evidence type="ECO:0000313" key="2">
    <source>
        <dbReference type="EMBL" id="MBX67365.1"/>
    </source>
</evidence>
<keyword evidence="1" id="KW-1133">Transmembrane helix</keyword>
<dbReference type="AlphaFoldDB" id="A0A2P2QKC2"/>
<accession>A0A2P2QKC2</accession>
<organism evidence="2">
    <name type="scientific">Rhizophora mucronata</name>
    <name type="common">Asiatic mangrove</name>
    <dbReference type="NCBI Taxonomy" id="61149"/>
    <lineage>
        <taxon>Eukaryota</taxon>
        <taxon>Viridiplantae</taxon>
        <taxon>Streptophyta</taxon>
        <taxon>Embryophyta</taxon>
        <taxon>Tracheophyta</taxon>
        <taxon>Spermatophyta</taxon>
        <taxon>Magnoliopsida</taxon>
        <taxon>eudicotyledons</taxon>
        <taxon>Gunneridae</taxon>
        <taxon>Pentapetalae</taxon>
        <taxon>rosids</taxon>
        <taxon>fabids</taxon>
        <taxon>Malpighiales</taxon>
        <taxon>Rhizophoraceae</taxon>
        <taxon>Rhizophora</taxon>
    </lineage>
</organism>
<keyword evidence="1" id="KW-0472">Membrane</keyword>
<dbReference type="EMBL" id="GGEC01086881">
    <property type="protein sequence ID" value="MBX67365.1"/>
    <property type="molecule type" value="Transcribed_RNA"/>
</dbReference>